<comment type="caution">
    <text evidence="4">The sequence shown here is derived from an EMBL/GenBank/DDBJ whole genome shotgun (WGS) entry which is preliminary data.</text>
</comment>
<dbReference type="Pfam" id="PF01297">
    <property type="entry name" value="ZnuA"/>
    <property type="match status" value="1"/>
</dbReference>
<dbReference type="InterPro" id="IPR050492">
    <property type="entry name" value="Bact_metal-bind_prot9"/>
</dbReference>
<dbReference type="InterPro" id="IPR006127">
    <property type="entry name" value="ZnuA-like"/>
</dbReference>
<keyword evidence="3" id="KW-0732">Signal</keyword>
<protein>
    <submittedName>
        <fullName evidence="4">Zinc ABC transporter substrate-binding protein</fullName>
    </submittedName>
</protein>
<evidence type="ECO:0000256" key="2">
    <source>
        <dbReference type="ARBA" id="ARBA00022448"/>
    </source>
</evidence>
<proteinExistence type="inferred from homology"/>
<dbReference type="AlphaFoldDB" id="A0A4Q0U813"/>
<dbReference type="PANTHER" id="PTHR42953:SF3">
    <property type="entry name" value="HIGH-AFFINITY ZINC UPTAKE SYSTEM PROTEIN ZNUA"/>
    <property type="match status" value="1"/>
</dbReference>
<dbReference type="GO" id="GO:0046872">
    <property type="term" value="F:metal ion binding"/>
    <property type="evidence" value="ECO:0007669"/>
    <property type="project" value="InterPro"/>
</dbReference>
<evidence type="ECO:0000313" key="4">
    <source>
        <dbReference type="EMBL" id="HJE39352.1"/>
    </source>
</evidence>
<reference evidence="4" key="1">
    <citation type="journal article" date="2021" name="PeerJ">
        <title>Extensive microbial diversity within the chicken gut microbiome revealed by metagenomics and culture.</title>
        <authorList>
            <person name="Gilroy R."/>
            <person name="Ravi A."/>
            <person name="Getino M."/>
            <person name="Pursley I."/>
            <person name="Horton D.L."/>
            <person name="Alikhan N.F."/>
            <person name="Baker D."/>
            <person name="Gharbi K."/>
            <person name="Hall N."/>
            <person name="Watson M."/>
            <person name="Adriaenssens E.M."/>
            <person name="Foster-Nyarko E."/>
            <person name="Jarju S."/>
            <person name="Secka A."/>
            <person name="Antonio M."/>
            <person name="Oren A."/>
            <person name="Chaudhuri R.R."/>
            <person name="La Ragione R."/>
            <person name="Hildebrand F."/>
            <person name="Pallen M.J."/>
        </authorList>
    </citation>
    <scope>NUCLEOTIDE SEQUENCE</scope>
    <source>
        <strain evidence="4">4100</strain>
    </source>
</reference>
<keyword evidence="2" id="KW-0813">Transport</keyword>
<evidence type="ECO:0000256" key="1">
    <source>
        <dbReference type="ARBA" id="ARBA00011028"/>
    </source>
</evidence>
<accession>A0A4Q0U813</accession>
<evidence type="ECO:0000256" key="3">
    <source>
        <dbReference type="ARBA" id="ARBA00022729"/>
    </source>
</evidence>
<dbReference type="GO" id="GO:0030001">
    <property type="term" value="P:metal ion transport"/>
    <property type="evidence" value="ECO:0007669"/>
    <property type="project" value="InterPro"/>
</dbReference>
<dbReference type="SUPFAM" id="SSF53807">
    <property type="entry name" value="Helical backbone' metal receptor"/>
    <property type="match status" value="1"/>
</dbReference>
<dbReference type="EMBL" id="DYXT01000031">
    <property type="protein sequence ID" value="HJE39352.1"/>
    <property type="molecule type" value="Genomic_DNA"/>
</dbReference>
<comment type="similarity">
    <text evidence="1">Belongs to the bacterial solute-binding protein 9 family.</text>
</comment>
<dbReference type="PANTHER" id="PTHR42953">
    <property type="entry name" value="HIGH-AFFINITY ZINC UPTAKE SYSTEM PROTEIN ZNUA-RELATED"/>
    <property type="match status" value="1"/>
</dbReference>
<sequence>MRLNRLFVASWLIALIVSATTLMWSCSHRVHDIDTLTVSIPPQKFLLDAIVGDKMKVNCLLGNGADPETYDPSMSHLINVEHSLIYFRVGSIGFEDAVIKRIKTSRPDLKIVDTSEGISFITGTHHGHDNDPHVWTSAVNARIMARNMYEAVAEADPSNAAYYKSNLDRLTARIDSIDSAIKTYIAAAPSSTFVIWHPSLSYFARDYGLTQIALGAEHKEASVNELRRQIETAKASDARVMFLQHETDNRQTSIVTAELGIPTAVINPIDYHWDEQMVSIGRSIAGLTDIK</sequence>
<organism evidence="4 5">
    <name type="scientific">Candidatus Amulumruptor caecigallinarius</name>
    <dbReference type="NCBI Taxonomy" id="2109911"/>
    <lineage>
        <taxon>Bacteria</taxon>
        <taxon>Pseudomonadati</taxon>
        <taxon>Bacteroidota</taxon>
        <taxon>Bacteroidia</taxon>
        <taxon>Bacteroidales</taxon>
        <taxon>Muribaculaceae</taxon>
        <taxon>Candidatus Amulumruptor</taxon>
    </lineage>
</organism>
<gene>
    <name evidence="4" type="ORF">K8V47_06310</name>
</gene>
<dbReference type="Proteomes" id="UP000711407">
    <property type="component" value="Unassembled WGS sequence"/>
</dbReference>
<evidence type="ECO:0000313" key="5">
    <source>
        <dbReference type="Proteomes" id="UP000711407"/>
    </source>
</evidence>
<reference evidence="4" key="2">
    <citation type="submission" date="2021-09" db="EMBL/GenBank/DDBJ databases">
        <authorList>
            <person name="Gilroy R."/>
        </authorList>
    </citation>
    <scope>NUCLEOTIDE SEQUENCE</scope>
    <source>
        <strain evidence="4">4100</strain>
    </source>
</reference>
<name>A0A4Q0U813_9BACT</name>
<dbReference type="Gene3D" id="3.40.50.1980">
    <property type="entry name" value="Nitrogenase molybdenum iron protein domain"/>
    <property type="match status" value="2"/>
</dbReference>